<feature type="compositionally biased region" description="Pro residues" evidence="2">
    <location>
        <begin position="319"/>
        <end position="333"/>
    </location>
</feature>
<proteinExistence type="predicted"/>
<protein>
    <recommendedName>
        <fullName evidence="3">DUF1421 domain-containing protein</fullName>
    </recommendedName>
</protein>
<dbReference type="Proteomes" id="UP000655225">
    <property type="component" value="Unassembled WGS sequence"/>
</dbReference>
<dbReference type="PRINTS" id="PR01217">
    <property type="entry name" value="PRICHEXTENSN"/>
</dbReference>
<keyword evidence="1" id="KW-0175">Coiled coil</keyword>
<name>A0A834YRT5_TETSI</name>
<organism evidence="4 5">
    <name type="scientific">Tetracentron sinense</name>
    <name type="common">Spur-leaf</name>
    <dbReference type="NCBI Taxonomy" id="13715"/>
    <lineage>
        <taxon>Eukaryota</taxon>
        <taxon>Viridiplantae</taxon>
        <taxon>Streptophyta</taxon>
        <taxon>Embryophyta</taxon>
        <taxon>Tracheophyta</taxon>
        <taxon>Spermatophyta</taxon>
        <taxon>Magnoliopsida</taxon>
        <taxon>Trochodendrales</taxon>
        <taxon>Trochodendraceae</taxon>
        <taxon>Tetracentron</taxon>
    </lineage>
</organism>
<dbReference type="EMBL" id="JABCRI010000018">
    <property type="protein sequence ID" value="KAF8390471.1"/>
    <property type="molecule type" value="Genomic_DNA"/>
</dbReference>
<feature type="compositionally biased region" description="Low complexity" evidence="2">
    <location>
        <begin position="545"/>
        <end position="557"/>
    </location>
</feature>
<feature type="compositionally biased region" description="Low complexity" evidence="2">
    <location>
        <begin position="496"/>
        <end position="524"/>
    </location>
</feature>
<dbReference type="PANTHER" id="PTHR31805">
    <property type="entry name" value="RECEPTOR-LIKE KINASE, PUTATIVE (DUF1421)-RELATED"/>
    <property type="match status" value="1"/>
</dbReference>
<dbReference type="OMA" id="QLESRTC"/>
<feature type="compositionally biased region" description="Pro residues" evidence="2">
    <location>
        <begin position="382"/>
        <end position="398"/>
    </location>
</feature>
<accession>A0A834YRT5</accession>
<feature type="compositionally biased region" description="Low complexity" evidence="2">
    <location>
        <begin position="334"/>
        <end position="348"/>
    </location>
</feature>
<dbReference type="Pfam" id="PF07223">
    <property type="entry name" value="DUF1421"/>
    <property type="match status" value="1"/>
</dbReference>
<evidence type="ECO:0000259" key="3">
    <source>
        <dbReference type="Pfam" id="PF07223"/>
    </source>
</evidence>
<dbReference type="InterPro" id="IPR010820">
    <property type="entry name" value="DUF1421"/>
</dbReference>
<evidence type="ECO:0000256" key="1">
    <source>
        <dbReference type="SAM" id="Coils"/>
    </source>
</evidence>
<feature type="region of interest" description="Disordered" evidence="2">
    <location>
        <begin position="314"/>
        <end position="562"/>
    </location>
</feature>
<feature type="coiled-coil region" evidence="1">
    <location>
        <begin position="253"/>
        <end position="282"/>
    </location>
</feature>
<keyword evidence="5" id="KW-1185">Reference proteome</keyword>
<gene>
    <name evidence="4" type="ORF">HHK36_024997</name>
</gene>
<dbReference type="OrthoDB" id="515416at2759"/>
<reference evidence="4 5" key="1">
    <citation type="submission" date="2020-04" db="EMBL/GenBank/DDBJ databases">
        <title>Plant Genome Project.</title>
        <authorList>
            <person name="Zhang R.-G."/>
        </authorList>
    </citation>
    <scope>NUCLEOTIDE SEQUENCE [LARGE SCALE GENOMIC DNA]</scope>
    <source>
        <strain evidence="4">YNK0</strain>
        <tissue evidence="4">Leaf</tissue>
    </source>
</reference>
<evidence type="ECO:0000256" key="2">
    <source>
        <dbReference type="SAM" id="MobiDB-lite"/>
    </source>
</evidence>
<feature type="region of interest" description="Disordered" evidence="2">
    <location>
        <begin position="48"/>
        <end position="94"/>
    </location>
</feature>
<feature type="domain" description="DUF1421" evidence="3">
    <location>
        <begin position="562"/>
        <end position="605"/>
    </location>
</feature>
<dbReference type="AlphaFoldDB" id="A0A834YRT5"/>
<feature type="compositionally biased region" description="Low complexity" evidence="2">
    <location>
        <begin position="370"/>
        <end position="381"/>
    </location>
</feature>
<feature type="compositionally biased region" description="Basic and acidic residues" evidence="2">
    <location>
        <begin position="54"/>
        <end position="63"/>
    </location>
</feature>
<dbReference type="PANTHER" id="PTHR31805:SF14">
    <property type="entry name" value="RECEPTOR-LIKE KINASE, PUTATIVE (DUF1421)-RELATED"/>
    <property type="match status" value="1"/>
</dbReference>
<sequence>MRRNKSYRILTQGDTEAPETVTIDITSSTVNERYIRGRRAHKVMDLSGSQNNDFFDRPQDDHSGGASGSQNNLFFDRPQDELSGGGKKDEILPSYDFQPIRPVGASQSINLEGSTVGGTRVWNSADSKTNTSSTRNYGSLDPYEYAKSTQEKERNAYDAATVSEIEQTMKKHSDTLLHALEGVSARLSQLESRTRHLESTVDDLKVSVGNNHGNTDGKLRQLENILGEPLSCYSTLKIQILLKKIHFQVQTGVQVLRDKQEIAEAQLQLAKLQVSKGDQQSENQNSVVHTDYVQQVASAPQQSHQQIAPPVALPQQLPALPPPNAPPPPPQQTPLPQVQLAPQLPQNQIPSIPQREPYFPLPGQTPEATHQQYQLPPLQQTQPPPPAPHQHYQPPPPQLLQYSQPPQQHQSLGPVNPPPQLQPPLGHHPEETPYMPSQTYPPTRQPPSMTQPPSGVPPSQQIYAAAPHLYEPPPSRPSSGFSGGYGPPPGSNFNDSYPYSGSPSHYGSSTMKPSQFSSSPAPSSGNNYPRLPTAQILPRALPTASSVGSGSSSEGTGNRVPIDDVVDNVTTMGFPRDVVRATVRKLTENGQSVDLNVVLDKLMNDGEVQPQKGWFNR</sequence>
<evidence type="ECO:0000313" key="5">
    <source>
        <dbReference type="Proteomes" id="UP000655225"/>
    </source>
</evidence>
<comment type="caution">
    <text evidence="4">The sequence shown here is derived from an EMBL/GenBank/DDBJ whole genome shotgun (WGS) entry which is preliminary data.</text>
</comment>
<feature type="compositionally biased region" description="Low complexity" evidence="2">
    <location>
        <begin position="399"/>
        <end position="414"/>
    </location>
</feature>
<feature type="compositionally biased region" description="Polar residues" evidence="2">
    <location>
        <begin position="435"/>
        <end position="462"/>
    </location>
</feature>
<evidence type="ECO:0000313" key="4">
    <source>
        <dbReference type="EMBL" id="KAF8390471.1"/>
    </source>
</evidence>